<dbReference type="GO" id="GO:0006384">
    <property type="term" value="P:transcription initiation at RNA polymerase III promoter"/>
    <property type="evidence" value="ECO:0007669"/>
    <property type="project" value="InterPro"/>
</dbReference>
<sequence length="167" mass="17606">MGDAPGEPSTSSVIRDGAVAGVLPETAVFAVHYPGYPSSTARAIETLGGLPEIAKVLVRSSETGNLELRFRPEDPYSHPAFGELRSSTGLLLRIYKTRGGEHASRGGACEGGQSAEPPPAENLSAQVVARVNHAYHFEGVPGSGSAHYLFVPEKRGLCSSFFYGVYA</sequence>
<name>A0A426XY49_ENSVE</name>
<dbReference type="InterPro" id="IPR042536">
    <property type="entry name" value="TFIIIC_tauA_Sfc1"/>
</dbReference>
<gene>
    <name evidence="1" type="ORF">B296_00055750</name>
</gene>
<proteinExistence type="predicted"/>
<dbReference type="AlphaFoldDB" id="A0A426XY49"/>
<dbReference type="GO" id="GO:0001003">
    <property type="term" value="F:RNA polymerase III type 2 promoter sequence-specific DNA binding"/>
    <property type="evidence" value="ECO:0007669"/>
    <property type="project" value="TreeGrafter"/>
</dbReference>
<dbReference type="PANTHER" id="PTHR13230">
    <property type="entry name" value="GENERAL TRANSCRIPTION FACTOR IIIC, POLYPEPTIDE 5"/>
    <property type="match status" value="1"/>
</dbReference>
<dbReference type="Gene3D" id="3.30.200.160">
    <property type="entry name" value="TFIIIC, subcomplex tauA, subunit Sfc1, barrel domain"/>
    <property type="match status" value="1"/>
</dbReference>
<accession>A0A426XY49</accession>
<dbReference type="Pfam" id="PF17682">
    <property type="entry name" value="Tau95_N"/>
    <property type="match status" value="1"/>
</dbReference>
<dbReference type="GO" id="GO:0001002">
    <property type="term" value="F:RNA polymerase III type 1 promoter sequence-specific DNA binding"/>
    <property type="evidence" value="ECO:0007669"/>
    <property type="project" value="TreeGrafter"/>
</dbReference>
<protein>
    <submittedName>
        <fullName evidence="1">Uncharacterized protein</fullName>
    </submittedName>
</protein>
<dbReference type="InterPro" id="IPR041499">
    <property type="entry name" value="Tfc1/Sfc1_N"/>
</dbReference>
<dbReference type="PANTHER" id="PTHR13230:SF5">
    <property type="entry name" value="GENERAL TRANSCRIPTION FACTOR 3C POLYPEPTIDE 5"/>
    <property type="match status" value="1"/>
</dbReference>
<organism evidence="1 2">
    <name type="scientific">Ensete ventricosum</name>
    <name type="common">Abyssinian banana</name>
    <name type="synonym">Musa ensete</name>
    <dbReference type="NCBI Taxonomy" id="4639"/>
    <lineage>
        <taxon>Eukaryota</taxon>
        <taxon>Viridiplantae</taxon>
        <taxon>Streptophyta</taxon>
        <taxon>Embryophyta</taxon>
        <taxon>Tracheophyta</taxon>
        <taxon>Spermatophyta</taxon>
        <taxon>Magnoliopsida</taxon>
        <taxon>Liliopsida</taxon>
        <taxon>Zingiberales</taxon>
        <taxon>Musaceae</taxon>
        <taxon>Ensete</taxon>
    </lineage>
</organism>
<dbReference type="GO" id="GO:0000127">
    <property type="term" value="C:transcription factor TFIIIC complex"/>
    <property type="evidence" value="ECO:0007669"/>
    <property type="project" value="InterPro"/>
</dbReference>
<dbReference type="EMBL" id="AMZH03016469">
    <property type="protein sequence ID" value="RRT44425.1"/>
    <property type="molecule type" value="Genomic_DNA"/>
</dbReference>
<dbReference type="InterPro" id="IPR040454">
    <property type="entry name" value="TF_IIIC_Tfc1/Sfc1"/>
</dbReference>
<evidence type="ECO:0000313" key="1">
    <source>
        <dbReference type="EMBL" id="RRT44425.1"/>
    </source>
</evidence>
<comment type="caution">
    <text evidence="1">The sequence shown here is derived from an EMBL/GenBank/DDBJ whole genome shotgun (WGS) entry which is preliminary data.</text>
</comment>
<dbReference type="Proteomes" id="UP000287651">
    <property type="component" value="Unassembled WGS sequence"/>
</dbReference>
<reference evidence="1 2" key="1">
    <citation type="journal article" date="2014" name="Agronomy (Basel)">
        <title>A Draft Genome Sequence for Ensete ventricosum, the Drought-Tolerant Tree Against Hunger.</title>
        <authorList>
            <person name="Harrison J."/>
            <person name="Moore K.A."/>
            <person name="Paszkiewicz K."/>
            <person name="Jones T."/>
            <person name="Grant M."/>
            <person name="Ambacheew D."/>
            <person name="Muzemil S."/>
            <person name="Studholme D.J."/>
        </authorList>
    </citation>
    <scope>NUCLEOTIDE SEQUENCE [LARGE SCALE GENOMIC DNA]</scope>
</reference>
<evidence type="ECO:0000313" key="2">
    <source>
        <dbReference type="Proteomes" id="UP000287651"/>
    </source>
</evidence>